<sequence length="219" mass="24791">MLDSKQIIINRSRYIIIIMTVDMMNDDENRQKLENLVVQLRAENLALKNQVEHLQLANSVDELTAILNRRSFLEALERWCWRLKRYSGQYALAFIDVDNLKQINDQYGHSAGDAVLVHVAQILSHAIRKSDFVGRLGGDEFGILLDTIDPQFIQHKARNLGDAISSEPVEYEGQVIHISASIGIVPMVRGQSALQIMTLADEAMYNHKRAKGIVKSPLE</sequence>
<dbReference type="KEGG" id="sphl:LPB140_01955"/>
<evidence type="ECO:0000259" key="4">
    <source>
        <dbReference type="PROSITE" id="PS50887"/>
    </source>
</evidence>
<dbReference type="InterPro" id="IPR029787">
    <property type="entry name" value="Nucleotide_cyclase"/>
</dbReference>
<reference evidence="5 6" key="1">
    <citation type="submission" date="2016-11" db="EMBL/GenBank/DDBJ databases">
        <title>Sphingorhabdus sp. LPB0140, isolated from marine environment.</title>
        <authorList>
            <person name="Kim E."/>
            <person name="Yi H."/>
        </authorList>
    </citation>
    <scope>NUCLEOTIDE SEQUENCE [LARGE SCALE GENOMIC DNA]</scope>
    <source>
        <strain evidence="5 6">LPB0140</strain>
    </source>
</reference>
<keyword evidence="6" id="KW-1185">Reference proteome</keyword>
<comment type="catalytic activity">
    <reaction evidence="2">
        <text>2 GTP = 3',3'-c-di-GMP + 2 diphosphate</text>
        <dbReference type="Rhea" id="RHEA:24898"/>
        <dbReference type="ChEBI" id="CHEBI:33019"/>
        <dbReference type="ChEBI" id="CHEBI:37565"/>
        <dbReference type="ChEBI" id="CHEBI:58805"/>
        <dbReference type="EC" id="2.7.7.65"/>
    </reaction>
</comment>
<dbReference type="PROSITE" id="PS50887">
    <property type="entry name" value="GGDEF"/>
    <property type="match status" value="1"/>
</dbReference>
<dbReference type="InterPro" id="IPR043128">
    <property type="entry name" value="Rev_trsase/Diguanyl_cyclase"/>
</dbReference>
<feature type="domain" description="GGDEF" evidence="4">
    <location>
        <begin position="88"/>
        <end position="219"/>
    </location>
</feature>
<keyword evidence="3" id="KW-0175">Coiled coil</keyword>
<dbReference type="Proteomes" id="UP000242561">
    <property type="component" value="Chromosome"/>
</dbReference>
<proteinExistence type="predicted"/>
<evidence type="ECO:0000256" key="3">
    <source>
        <dbReference type="SAM" id="Coils"/>
    </source>
</evidence>
<dbReference type="GO" id="GO:0052621">
    <property type="term" value="F:diguanylate cyclase activity"/>
    <property type="evidence" value="ECO:0007669"/>
    <property type="project" value="UniProtKB-EC"/>
</dbReference>
<dbReference type="InterPro" id="IPR000160">
    <property type="entry name" value="GGDEF_dom"/>
</dbReference>
<dbReference type="NCBIfam" id="TIGR00254">
    <property type="entry name" value="GGDEF"/>
    <property type="match status" value="1"/>
</dbReference>
<dbReference type="EMBL" id="CP018154">
    <property type="protein sequence ID" value="APG61799.1"/>
    <property type="molecule type" value="Genomic_DNA"/>
</dbReference>
<dbReference type="Pfam" id="PF00990">
    <property type="entry name" value="GGDEF"/>
    <property type="match status" value="1"/>
</dbReference>
<organism evidence="5 6">
    <name type="scientific">Sphingorhabdus lutea</name>
    <dbReference type="NCBI Taxonomy" id="1913578"/>
    <lineage>
        <taxon>Bacteria</taxon>
        <taxon>Pseudomonadati</taxon>
        <taxon>Pseudomonadota</taxon>
        <taxon>Alphaproteobacteria</taxon>
        <taxon>Sphingomonadales</taxon>
        <taxon>Sphingomonadaceae</taxon>
        <taxon>Sphingorhabdus</taxon>
    </lineage>
</organism>
<dbReference type="STRING" id="1913578.LPB140_01955"/>
<dbReference type="SUPFAM" id="SSF55073">
    <property type="entry name" value="Nucleotide cyclase"/>
    <property type="match status" value="1"/>
</dbReference>
<dbReference type="SMART" id="SM00267">
    <property type="entry name" value="GGDEF"/>
    <property type="match status" value="1"/>
</dbReference>
<dbReference type="PANTHER" id="PTHR45138:SF9">
    <property type="entry name" value="DIGUANYLATE CYCLASE DGCM-RELATED"/>
    <property type="match status" value="1"/>
</dbReference>
<evidence type="ECO:0000313" key="6">
    <source>
        <dbReference type="Proteomes" id="UP000242561"/>
    </source>
</evidence>
<dbReference type="AlphaFoldDB" id="A0A1L3J9J3"/>
<dbReference type="Gene3D" id="3.30.70.270">
    <property type="match status" value="1"/>
</dbReference>
<dbReference type="EC" id="2.7.7.65" evidence="1"/>
<name>A0A1L3J9J3_9SPHN</name>
<dbReference type="InterPro" id="IPR050469">
    <property type="entry name" value="Diguanylate_Cyclase"/>
</dbReference>
<dbReference type="PANTHER" id="PTHR45138">
    <property type="entry name" value="REGULATORY COMPONENTS OF SENSORY TRANSDUCTION SYSTEM"/>
    <property type="match status" value="1"/>
</dbReference>
<evidence type="ECO:0000256" key="1">
    <source>
        <dbReference type="ARBA" id="ARBA00012528"/>
    </source>
</evidence>
<accession>A0A1L3J9J3</accession>
<gene>
    <name evidence="5" type="ORF">LPB140_01955</name>
</gene>
<dbReference type="CDD" id="cd01949">
    <property type="entry name" value="GGDEF"/>
    <property type="match status" value="1"/>
</dbReference>
<evidence type="ECO:0000313" key="5">
    <source>
        <dbReference type="EMBL" id="APG61799.1"/>
    </source>
</evidence>
<feature type="coiled-coil region" evidence="3">
    <location>
        <begin position="23"/>
        <end position="57"/>
    </location>
</feature>
<protein>
    <recommendedName>
        <fullName evidence="1">diguanylate cyclase</fullName>
        <ecNumber evidence="1">2.7.7.65</ecNumber>
    </recommendedName>
</protein>
<evidence type="ECO:0000256" key="2">
    <source>
        <dbReference type="ARBA" id="ARBA00034247"/>
    </source>
</evidence>